<proteinExistence type="predicted"/>
<feature type="signal peptide" evidence="1">
    <location>
        <begin position="1"/>
        <end position="25"/>
    </location>
</feature>
<sequence length="245" mass="24689">MAARSTLLTLLAGAVVAVLLGGCSAAGNSASSAPPTGSVQAGSLVGVWTVEGEFSTPERPYIAFVQDNTWSASDGCNRVRGTWQVASDGSLSTTSGPQTLTACDGVQLPMLLVAATSVEVAQDSLTLIGVGDAAGSTALVRSSDSTVGPQGRPIGYWAESRTPASPFLNFSTDGTYSGNDGCNNLTGTWVSKADDAVVLTGGATTLRACEGVDDWLGRAVQGRVLAGVMTLQAVDGTVLGQLSAL</sequence>
<comment type="caution">
    <text evidence="3">The sequence shown here is derived from an EMBL/GenBank/DDBJ whole genome shotgun (WGS) entry which is preliminary data.</text>
</comment>
<feature type="domain" description="DUF306" evidence="2">
    <location>
        <begin position="53"/>
        <end position="128"/>
    </location>
</feature>
<dbReference type="AlphaFoldDB" id="A0A7W9A0Z8"/>
<gene>
    <name evidence="3" type="ORF">BJ997_004143</name>
</gene>
<evidence type="ECO:0000256" key="1">
    <source>
        <dbReference type="SAM" id="SignalP"/>
    </source>
</evidence>
<organism evidence="3 4">
    <name type="scientific">Cryobacterium roopkundense</name>
    <dbReference type="NCBI Taxonomy" id="1001240"/>
    <lineage>
        <taxon>Bacteria</taxon>
        <taxon>Bacillati</taxon>
        <taxon>Actinomycetota</taxon>
        <taxon>Actinomycetes</taxon>
        <taxon>Micrococcales</taxon>
        <taxon>Microbacteriaceae</taxon>
        <taxon>Cryobacterium</taxon>
    </lineage>
</organism>
<dbReference type="Gene3D" id="2.40.128.270">
    <property type="match status" value="2"/>
</dbReference>
<keyword evidence="3" id="KW-0346">Stress response</keyword>
<dbReference type="Proteomes" id="UP000561726">
    <property type="component" value="Unassembled WGS sequence"/>
</dbReference>
<evidence type="ECO:0000313" key="3">
    <source>
        <dbReference type="EMBL" id="MBB5643595.1"/>
    </source>
</evidence>
<keyword evidence="1" id="KW-0732">Signal</keyword>
<feature type="chain" id="PRO_5039696013" evidence="1">
    <location>
        <begin position="26"/>
        <end position="245"/>
    </location>
</feature>
<dbReference type="OrthoDB" id="4990393at2"/>
<feature type="domain" description="DUF306" evidence="2">
    <location>
        <begin position="162"/>
        <end position="214"/>
    </location>
</feature>
<dbReference type="EMBL" id="JACHBQ010000001">
    <property type="protein sequence ID" value="MBB5643595.1"/>
    <property type="molecule type" value="Genomic_DNA"/>
</dbReference>
<reference evidence="3 4" key="1">
    <citation type="submission" date="2020-08" db="EMBL/GenBank/DDBJ databases">
        <title>Sequencing the genomes of 1000 actinobacteria strains.</title>
        <authorList>
            <person name="Klenk H.-P."/>
        </authorList>
    </citation>
    <scope>NUCLEOTIDE SEQUENCE [LARGE SCALE GENOMIC DNA]</scope>
    <source>
        <strain evidence="3 4">DSM 21065</strain>
    </source>
</reference>
<evidence type="ECO:0000259" key="2">
    <source>
        <dbReference type="Pfam" id="PF03724"/>
    </source>
</evidence>
<evidence type="ECO:0000313" key="4">
    <source>
        <dbReference type="Proteomes" id="UP000561726"/>
    </source>
</evidence>
<dbReference type="Pfam" id="PF03724">
    <property type="entry name" value="META"/>
    <property type="match status" value="2"/>
</dbReference>
<dbReference type="RefSeq" id="WP_052542075.1">
    <property type="nucleotide sequence ID" value="NZ_JACHBQ010000001.1"/>
</dbReference>
<protein>
    <submittedName>
        <fullName evidence="3">Heat shock protein HslJ</fullName>
    </submittedName>
</protein>
<dbReference type="InterPro" id="IPR038670">
    <property type="entry name" value="HslJ-like_sf"/>
</dbReference>
<dbReference type="PROSITE" id="PS51257">
    <property type="entry name" value="PROKAR_LIPOPROTEIN"/>
    <property type="match status" value="1"/>
</dbReference>
<dbReference type="InterPro" id="IPR005184">
    <property type="entry name" value="DUF306_Meta_HslJ"/>
</dbReference>
<accession>A0A7W9A0Z8</accession>
<name>A0A7W9A0Z8_9MICO</name>